<evidence type="ECO:0000313" key="4">
    <source>
        <dbReference type="EMBL" id="WOD44639.1"/>
    </source>
</evidence>
<dbReference type="KEGG" id="hws:RNZ46_05115"/>
<organism evidence="4 5">
    <name type="scientific">Hwangdonia lutea</name>
    <dbReference type="NCBI Taxonomy" id="3075823"/>
    <lineage>
        <taxon>Bacteria</taxon>
        <taxon>Pseudomonadati</taxon>
        <taxon>Bacteroidota</taxon>
        <taxon>Flavobacteriia</taxon>
        <taxon>Flavobacteriales</taxon>
        <taxon>Flavobacteriaceae</taxon>
        <taxon>Hwangdonia</taxon>
    </lineage>
</organism>
<dbReference type="GO" id="GO:0055085">
    <property type="term" value="P:transmembrane transport"/>
    <property type="evidence" value="ECO:0007669"/>
    <property type="project" value="InterPro"/>
</dbReference>
<evidence type="ECO:0000259" key="2">
    <source>
        <dbReference type="Pfam" id="PF03544"/>
    </source>
</evidence>
<evidence type="ECO:0000313" key="5">
    <source>
        <dbReference type="Proteomes" id="UP001302486"/>
    </source>
</evidence>
<feature type="transmembrane region" description="Helical" evidence="1">
    <location>
        <begin position="131"/>
        <end position="153"/>
    </location>
</feature>
<dbReference type="Pfam" id="PF03544">
    <property type="entry name" value="TonB_C"/>
    <property type="match status" value="3"/>
</dbReference>
<dbReference type="Pfam" id="PF05569">
    <property type="entry name" value="Peptidase_M56"/>
    <property type="match status" value="1"/>
</dbReference>
<dbReference type="Gene3D" id="3.30.1150.10">
    <property type="match status" value="3"/>
</dbReference>
<dbReference type="SUPFAM" id="SSF74653">
    <property type="entry name" value="TolA/TonB C-terminal domain"/>
    <property type="match status" value="2"/>
</dbReference>
<keyword evidence="1" id="KW-0812">Transmembrane</keyword>
<feature type="domain" description="Peptidase M56" evidence="3">
    <location>
        <begin position="40"/>
        <end position="259"/>
    </location>
</feature>
<dbReference type="InterPro" id="IPR008756">
    <property type="entry name" value="Peptidase_M56"/>
</dbReference>
<feature type="transmembrane region" description="Helical" evidence="1">
    <location>
        <begin position="6"/>
        <end position="22"/>
    </location>
</feature>
<dbReference type="InterPro" id="IPR051045">
    <property type="entry name" value="TonB-dependent_transducer"/>
</dbReference>
<feature type="domain" description="TonB C-terminal" evidence="2">
    <location>
        <begin position="609"/>
        <end position="679"/>
    </location>
</feature>
<feature type="domain" description="TonB C-terminal" evidence="2">
    <location>
        <begin position="751"/>
        <end position="818"/>
    </location>
</feature>
<dbReference type="PANTHER" id="PTHR33446">
    <property type="entry name" value="PROTEIN TONB-RELATED"/>
    <property type="match status" value="1"/>
</dbReference>
<evidence type="ECO:0000259" key="3">
    <source>
        <dbReference type="Pfam" id="PF05569"/>
    </source>
</evidence>
<feature type="domain" description="TonB C-terminal" evidence="2">
    <location>
        <begin position="472"/>
        <end position="532"/>
    </location>
</feature>
<feature type="transmembrane region" description="Helical" evidence="1">
    <location>
        <begin position="99"/>
        <end position="124"/>
    </location>
</feature>
<feature type="transmembrane region" description="Helical" evidence="1">
    <location>
        <begin position="269"/>
        <end position="287"/>
    </location>
</feature>
<name>A0AA97ENI1_9FLAO</name>
<proteinExistence type="predicted"/>
<dbReference type="Proteomes" id="UP001302486">
    <property type="component" value="Chromosome"/>
</dbReference>
<keyword evidence="1" id="KW-1133">Transmembrane helix</keyword>
<dbReference type="AlphaFoldDB" id="A0AA97ENI1"/>
<dbReference type="EMBL" id="CP136521">
    <property type="protein sequence ID" value="WOD44639.1"/>
    <property type="molecule type" value="Genomic_DNA"/>
</dbReference>
<dbReference type="CDD" id="cd07341">
    <property type="entry name" value="M56_BlaR1_MecR1_like"/>
    <property type="match status" value="1"/>
</dbReference>
<feature type="transmembrane region" description="Helical" evidence="1">
    <location>
        <begin position="182"/>
        <end position="201"/>
    </location>
</feature>
<reference evidence="5" key="1">
    <citation type="submission" date="2024-06" db="EMBL/GenBank/DDBJ databases">
        <title>Hwangdonia haimaensis gen. nov., sp. nov., a member of the family Flavobacteriaceae isolated from the haima cold seep.</title>
        <authorList>
            <person name="Li J."/>
        </authorList>
    </citation>
    <scope>NUCLEOTIDE SEQUENCE [LARGE SCALE GENOMIC DNA]</scope>
    <source>
        <strain evidence="5">SCSIO 19198</strain>
    </source>
</reference>
<keyword evidence="1" id="KW-0472">Membrane</keyword>
<protein>
    <submittedName>
        <fullName evidence="4">Energy transducer TonB</fullName>
    </submittedName>
</protein>
<dbReference type="GO" id="GO:0031992">
    <property type="term" value="F:energy transducer activity"/>
    <property type="evidence" value="ECO:0007669"/>
    <property type="project" value="TreeGrafter"/>
</dbReference>
<gene>
    <name evidence="4" type="ORF">RNZ46_05115</name>
</gene>
<evidence type="ECO:0000256" key="1">
    <source>
        <dbReference type="SAM" id="Phobius"/>
    </source>
</evidence>
<dbReference type="GO" id="GO:0098797">
    <property type="term" value="C:plasma membrane protein complex"/>
    <property type="evidence" value="ECO:0007669"/>
    <property type="project" value="TreeGrafter"/>
</dbReference>
<dbReference type="RefSeq" id="WP_316984303.1">
    <property type="nucleotide sequence ID" value="NZ_CP136521.1"/>
</dbReference>
<dbReference type="InterPro" id="IPR037682">
    <property type="entry name" value="TonB_C"/>
</dbReference>
<sequence length="821" mass="92821">MIHYILQTVAFQLIFLLAYDVFLKRDTFFKWNRLYLLATAMLSLILPFIKLESFKKVVPQNYIITLPEVVLGQSDANANNTVALNAVVLKQHSVQVWELVFYIGLIIAFLLFLYKIFKIAALVVKNPKQSVGNIVLVELLNSTAAFSFFHYIFLGEKLKAEDKETILKHELIHTQQKHTFDLLFFEVLRIVFWFNPFVYIYQSRMATLHEFIADAHAVKHQNKAQYYQNLLAEVFETKNISFINTFFKQSLIKKRIVMLSKTKSKQINLLKYALLIPLVFGMLVYTSCTQTLNAQNKKNNTNTEQKKESPLVKKIKAVKEQIAVQGHVNKEEEKGLSLLLDIVKEETFNANLVEEVLRFTNQESKSELVEKISAVFEQIQVQGNLNDAEEKELKNLLVLTSDDGLNNPLFADVLNDVEVPFAVIDQVPIYPGCEDLTSEEQKKCISENISKHVQRNFNTGLANTLGLTGRQRINVIFKIDTEGQIKGIRSRAPHPDLEAEAIRVIKTLPKMIPGKQKGKAVTVPYSLPIIFQVADKTADDKTKTVAYQENKKKDIFGVNMEEDIEVPFAVIEHVPVYPGCEEGNNAEKKKCMSEKISNFVAENFNTKIADANNLSGRQRINVIFKIDKEGHITGVRSRAAHPALEAEAIRVISALPKMKPGVQRGKAVTVPYSLPIIFEVEDTEMLDEVTVNNAPDASNTSNELPFAIVDKAPMLPVCKSLKTEKEKRTCTSRGISEYVNKNFNTNLASQLGLKGRQSINVVFKITKKGKIEIEKSRAPHPDLEAEAIRVLKSIPKMIPGKQGGKKVDVIYSLPIIFQVNE</sequence>
<dbReference type="PANTHER" id="PTHR33446:SF2">
    <property type="entry name" value="PROTEIN TONB"/>
    <property type="match status" value="1"/>
</dbReference>
<accession>A0AA97ENI1</accession>
<keyword evidence="5" id="KW-1185">Reference proteome</keyword>
<feature type="transmembrane region" description="Helical" evidence="1">
    <location>
        <begin position="34"/>
        <end position="51"/>
    </location>
</feature>